<proteinExistence type="predicted"/>
<gene>
    <name evidence="1" type="ORF">HDA32_005134</name>
</gene>
<comment type="caution">
    <text evidence="1">The sequence shown here is derived from an EMBL/GenBank/DDBJ whole genome shotgun (WGS) entry which is preliminary data.</text>
</comment>
<dbReference type="EMBL" id="JACCCC010000001">
    <property type="protein sequence ID" value="NYE50014.1"/>
    <property type="molecule type" value="Genomic_DNA"/>
</dbReference>
<evidence type="ECO:0000313" key="1">
    <source>
        <dbReference type="EMBL" id="NYE50014.1"/>
    </source>
</evidence>
<dbReference type="Proteomes" id="UP000589036">
    <property type="component" value="Unassembled WGS sequence"/>
</dbReference>
<sequence length="112" mass="12025">MAVFTLTLHTHIPDDAEPLTEAKAVEVGALFGALLNGVVRIQGPDDVVVRPLAYRVRVHERGALLDLRCTAPGAGLAALGWRLTLRQMLRESTLFDGWSVDVGPVSTVHGDS</sequence>
<dbReference type="AlphaFoldDB" id="A0A852U7H2"/>
<keyword evidence="2" id="KW-1185">Reference proteome</keyword>
<accession>A0A852U7H2</accession>
<evidence type="ECO:0000313" key="2">
    <source>
        <dbReference type="Proteomes" id="UP000589036"/>
    </source>
</evidence>
<dbReference type="RefSeq" id="WP_179645573.1">
    <property type="nucleotide sequence ID" value="NZ_BAAAYY010000019.1"/>
</dbReference>
<reference evidence="1 2" key="1">
    <citation type="submission" date="2020-07" db="EMBL/GenBank/DDBJ databases">
        <title>Sequencing the genomes of 1000 actinobacteria strains.</title>
        <authorList>
            <person name="Klenk H.-P."/>
        </authorList>
    </citation>
    <scope>NUCLEOTIDE SEQUENCE [LARGE SCALE GENOMIC DNA]</scope>
    <source>
        <strain evidence="1 2">CXB654</strain>
    </source>
</reference>
<protein>
    <submittedName>
        <fullName evidence="1">Uncharacterized protein</fullName>
    </submittedName>
</protein>
<organism evidence="1 2">
    <name type="scientific">Spinactinospora alkalitolerans</name>
    <dbReference type="NCBI Taxonomy" id="687207"/>
    <lineage>
        <taxon>Bacteria</taxon>
        <taxon>Bacillati</taxon>
        <taxon>Actinomycetota</taxon>
        <taxon>Actinomycetes</taxon>
        <taxon>Streptosporangiales</taxon>
        <taxon>Nocardiopsidaceae</taxon>
        <taxon>Spinactinospora</taxon>
    </lineage>
</organism>
<name>A0A852U7H2_9ACTN</name>